<evidence type="ECO:0000313" key="3">
    <source>
        <dbReference type="Proteomes" id="UP001231370"/>
    </source>
</evidence>
<organism evidence="2 3">
    <name type="scientific">Roseofilum halophilum BLCC-M91</name>
    <dbReference type="NCBI Taxonomy" id="3022259"/>
    <lineage>
        <taxon>Bacteria</taxon>
        <taxon>Bacillati</taxon>
        <taxon>Cyanobacteriota</taxon>
        <taxon>Cyanophyceae</taxon>
        <taxon>Desertifilales</taxon>
        <taxon>Desertifilaceae</taxon>
        <taxon>Roseofilum</taxon>
        <taxon>Roseofilum halophilum</taxon>
    </lineage>
</organism>
<dbReference type="RefSeq" id="WP_283763929.1">
    <property type="nucleotide sequence ID" value="NZ_JAQPOK010000132.1"/>
</dbReference>
<sequence>MSDRQNRVSNIKSNFVDPHIQQLTSVPSHTPPMIPAHPVIGFGCASGWLLVTFAYCLMTRKMRGV</sequence>
<feature type="transmembrane region" description="Helical" evidence="1">
    <location>
        <begin position="39"/>
        <end position="58"/>
    </location>
</feature>
<comment type="caution">
    <text evidence="2">The sequence shown here is derived from an EMBL/GenBank/DDBJ whole genome shotgun (WGS) entry which is preliminary data.</text>
</comment>
<reference evidence="2 3" key="1">
    <citation type="submission" date="2023-01" db="EMBL/GenBank/DDBJ databases">
        <title>Novel diversity within Roseofilum (Cyanobacteria; Desertifilaceae) from marine benthic mats with descriptions of four novel species.</title>
        <authorList>
            <person name="Wang Y."/>
            <person name="Berthold D.E."/>
            <person name="Hu J."/>
            <person name="Lefler F.W."/>
            <person name="Laughinghouse H.D. IV."/>
        </authorList>
    </citation>
    <scope>NUCLEOTIDE SEQUENCE [LARGE SCALE GENOMIC DNA]</scope>
    <source>
        <strain evidence="2 3">BLCC-M91</strain>
    </source>
</reference>
<proteinExistence type="predicted"/>
<dbReference type="EMBL" id="JAQPOK010000132">
    <property type="protein sequence ID" value="MDJ1180627.1"/>
    <property type="molecule type" value="Genomic_DNA"/>
</dbReference>
<evidence type="ECO:0000256" key="1">
    <source>
        <dbReference type="SAM" id="Phobius"/>
    </source>
</evidence>
<keyword evidence="1" id="KW-0472">Membrane</keyword>
<accession>A0ABT7BN50</accession>
<name>A0ABT7BN50_9CYAN</name>
<keyword evidence="3" id="KW-1185">Reference proteome</keyword>
<keyword evidence="1" id="KW-0812">Transmembrane</keyword>
<protein>
    <submittedName>
        <fullName evidence="2">Uncharacterized protein</fullName>
    </submittedName>
</protein>
<dbReference type="Proteomes" id="UP001231370">
    <property type="component" value="Unassembled WGS sequence"/>
</dbReference>
<gene>
    <name evidence="2" type="ORF">PJF56_17345</name>
</gene>
<keyword evidence="1" id="KW-1133">Transmembrane helix</keyword>
<evidence type="ECO:0000313" key="2">
    <source>
        <dbReference type="EMBL" id="MDJ1180627.1"/>
    </source>
</evidence>